<comment type="caution">
    <text evidence="7">The sequence shown here is derived from an EMBL/GenBank/DDBJ whole genome shotgun (WGS) entry which is preliminary data.</text>
</comment>
<evidence type="ECO:0000259" key="6">
    <source>
        <dbReference type="Pfam" id="PF07167"/>
    </source>
</evidence>
<dbReference type="Pfam" id="PF07167">
    <property type="entry name" value="PhaC_N"/>
    <property type="match status" value="1"/>
</dbReference>
<dbReference type="PANTHER" id="PTHR36837">
    <property type="entry name" value="POLY(3-HYDROXYALKANOATE) POLYMERASE SUBUNIT PHAC"/>
    <property type="match status" value="1"/>
</dbReference>
<reference evidence="7" key="1">
    <citation type="submission" date="2020-10" db="EMBL/GenBank/DDBJ databases">
        <title>Connecting structure to function with the recovery of over 1000 high-quality activated sludge metagenome-assembled genomes encoding full-length rRNA genes using long-read sequencing.</title>
        <authorList>
            <person name="Singleton C.M."/>
            <person name="Petriglieri F."/>
            <person name="Kristensen J.M."/>
            <person name="Kirkegaard R.H."/>
            <person name="Michaelsen T.Y."/>
            <person name="Andersen M.H."/>
            <person name="Karst S.M."/>
            <person name="Dueholm M.S."/>
            <person name="Nielsen P.H."/>
            <person name="Albertsen M."/>
        </authorList>
    </citation>
    <scope>NUCLEOTIDE SEQUENCE</scope>
    <source>
        <strain evidence="7">OdNE_18-Q3-R46-58_BAT3C.305</strain>
    </source>
</reference>
<dbReference type="InterPro" id="IPR051321">
    <property type="entry name" value="PHA/PHB_synthase"/>
</dbReference>
<evidence type="ECO:0000256" key="3">
    <source>
        <dbReference type="ARBA" id="ARBA00022679"/>
    </source>
</evidence>
<gene>
    <name evidence="7" type="primary">phaC</name>
    <name evidence="7" type="ORF">IPN75_06225</name>
</gene>
<evidence type="ECO:0000256" key="2">
    <source>
        <dbReference type="ARBA" id="ARBA00022490"/>
    </source>
</evidence>
<dbReference type="NCBIfam" id="TIGR01838">
    <property type="entry name" value="PHA_synth_I"/>
    <property type="match status" value="1"/>
</dbReference>
<dbReference type="GO" id="GO:0016746">
    <property type="term" value="F:acyltransferase activity"/>
    <property type="evidence" value="ECO:0007669"/>
    <property type="project" value="UniProtKB-KW"/>
</dbReference>
<feature type="domain" description="AB hydrolase-1" evidence="5">
    <location>
        <begin position="315"/>
        <end position="526"/>
    </location>
</feature>
<evidence type="ECO:0000256" key="4">
    <source>
        <dbReference type="ARBA" id="ARBA00023315"/>
    </source>
</evidence>
<dbReference type="AlphaFoldDB" id="A0A9D7LQ11"/>
<keyword evidence="2" id="KW-0963">Cytoplasm</keyword>
<protein>
    <submittedName>
        <fullName evidence="7">Class I poly(R)-hydroxyalkanoic acid synthase</fullName>
    </submittedName>
</protein>
<proteinExistence type="predicted"/>
<dbReference type="Pfam" id="PF00561">
    <property type="entry name" value="Abhydrolase_1"/>
    <property type="match status" value="1"/>
</dbReference>
<evidence type="ECO:0000313" key="8">
    <source>
        <dbReference type="Proteomes" id="UP000808146"/>
    </source>
</evidence>
<evidence type="ECO:0000256" key="1">
    <source>
        <dbReference type="ARBA" id="ARBA00004496"/>
    </source>
</evidence>
<evidence type="ECO:0000259" key="5">
    <source>
        <dbReference type="Pfam" id="PF00561"/>
    </source>
</evidence>
<dbReference type="EMBL" id="JADKBR010000005">
    <property type="protein sequence ID" value="MBK8890003.1"/>
    <property type="molecule type" value="Genomic_DNA"/>
</dbReference>
<feature type="domain" description="Poly-beta-hydroxybutyrate polymerase N-terminal" evidence="6">
    <location>
        <begin position="110"/>
        <end position="281"/>
    </location>
</feature>
<dbReference type="Proteomes" id="UP000808146">
    <property type="component" value="Unassembled WGS sequence"/>
</dbReference>
<name>A0A9D7LQ11_9RHOO</name>
<organism evidence="7 8">
    <name type="scientific">Candidatus Dechloromonas phosphorivorans</name>
    <dbReference type="NCBI Taxonomy" id="2899244"/>
    <lineage>
        <taxon>Bacteria</taxon>
        <taxon>Pseudomonadati</taxon>
        <taxon>Pseudomonadota</taxon>
        <taxon>Betaproteobacteria</taxon>
        <taxon>Rhodocyclales</taxon>
        <taxon>Azonexaceae</taxon>
        <taxon>Dechloromonas</taxon>
    </lineage>
</organism>
<keyword evidence="4" id="KW-0012">Acyltransferase</keyword>
<dbReference type="SUPFAM" id="SSF53474">
    <property type="entry name" value="alpha/beta-Hydrolases"/>
    <property type="match status" value="1"/>
</dbReference>
<sequence length="612" mass="68213">MSQQTVDKAGNLPNPAEMAKTYAEVAQRASRLITQFVEKKSREGVSAPSDDLGVAQAFQDLSARLLADPFKLAQTQMSMMWDYFSLWQNTTAKILGMPVAAPVATPKKGDNRFRDEEWEQHFLFDFIKQSYLITARHLHETVAGAEGLDEATQLKVNFFTRQYIDALSPSNFALTNPEVFRETVKSHGQNLIKGLNNLLHDVEAGDGELRIRMTDTSAFEMGKNVATTPGKVVFQNELFQLIQYDPATPDQYKRPFLIVPPWINKYYILDLREKNSMVKWATDQGRTTFIMSWINPDEKLAEKSFEDYLLSGSMEAISQVCAQTGEDSVDMAGYCLGGTLVMTTLAYMAAKKDKRGNSGTFFTTMLDFSEPGELRVFLDEATVAGLEKKMFERGYHEGSQMAGTFNMLRANDLIWSFVVNNYLLGKDPFPFDLLFWNSDSTRMPAAMHSYYLRNMYLANNLVKPGGITLNGVKIDLRKVKVPCYFVSTVEDHIAPWKSTYMGACLPTGNTKFVLGGSGHIAGIVNPPVANKYGYWTNDATDGNLPGNPEDFLAGATQNPGSWWTHWNAWMTGLPGGSAKVAARNAADGPLAIIEDAPGAYVKFRLDAQKKDK</sequence>
<dbReference type="InterPro" id="IPR029058">
    <property type="entry name" value="AB_hydrolase_fold"/>
</dbReference>
<dbReference type="InterPro" id="IPR010963">
    <property type="entry name" value="PHA_synth_I"/>
</dbReference>
<dbReference type="PANTHER" id="PTHR36837:SF5">
    <property type="entry name" value="POLY-3-HYDROXYBUTYRATE SYNTHASE"/>
    <property type="match status" value="1"/>
</dbReference>
<dbReference type="GO" id="GO:0042619">
    <property type="term" value="P:poly-hydroxybutyrate biosynthetic process"/>
    <property type="evidence" value="ECO:0007669"/>
    <property type="project" value="InterPro"/>
</dbReference>
<dbReference type="GO" id="GO:0005737">
    <property type="term" value="C:cytoplasm"/>
    <property type="evidence" value="ECO:0007669"/>
    <property type="project" value="UniProtKB-SubCell"/>
</dbReference>
<keyword evidence="3" id="KW-0808">Transferase</keyword>
<dbReference type="InterPro" id="IPR010941">
    <property type="entry name" value="PhaC_N"/>
</dbReference>
<evidence type="ECO:0000313" key="7">
    <source>
        <dbReference type="EMBL" id="MBK8890003.1"/>
    </source>
</evidence>
<accession>A0A9D7LQ11</accession>
<dbReference type="Gene3D" id="3.40.50.1820">
    <property type="entry name" value="alpha/beta hydrolase"/>
    <property type="match status" value="1"/>
</dbReference>
<comment type="subcellular location">
    <subcellularLocation>
        <location evidence="1">Cytoplasm</location>
    </subcellularLocation>
</comment>
<dbReference type="InterPro" id="IPR000073">
    <property type="entry name" value="AB_hydrolase_1"/>
</dbReference>